<comment type="caution">
    <text evidence="1">The sequence shown here is derived from an EMBL/GenBank/DDBJ whole genome shotgun (WGS) entry which is preliminary data.</text>
</comment>
<dbReference type="GO" id="GO:0005829">
    <property type="term" value="C:cytosol"/>
    <property type="evidence" value="ECO:0007669"/>
    <property type="project" value="TreeGrafter"/>
</dbReference>
<dbReference type="Gene3D" id="3.40.50.1480">
    <property type="entry name" value="Adenosylhomocysteinase-like"/>
    <property type="match status" value="1"/>
</dbReference>
<dbReference type="Pfam" id="PF05221">
    <property type="entry name" value="AdoHcyase"/>
    <property type="match status" value="1"/>
</dbReference>
<dbReference type="InterPro" id="IPR042172">
    <property type="entry name" value="Adenosylhomocyst_ase-like_sf"/>
</dbReference>
<proteinExistence type="predicted"/>
<evidence type="ECO:0000313" key="2">
    <source>
        <dbReference type="Proteomes" id="UP000299102"/>
    </source>
</evidence>
<accession>A0A4C1TW99</accession>
<evidence type="ECO:0000313" key="1">
    <source>
        <dbReference type="EMBL" id="GBP18335.1"/>
    </source>
</evidence>
<dbReference type="STRING" id="151549.A0A4C1TW99"/>
<organism evidence="1 2">
    <name type="scientific">Eumeta variegata</name>
    <name type="common">Bagworm moth</name>
    <name type="synonym">Eumeta japonica</name>
    <dbReference type="NCBI Taxonomy" id="151549"/>
    <lineage>
        <taxon>Eukaryota</taxon>
        <taxon>Metazoa</taxon>
        <taxon>Ecdysozoa</taxon>
        <taxon>Arthropoda</taxon>
        <taxon>Hexapoda</taxon>
        <taxon>Insecta</taxon>
        <taxon>Pterygota</taxon>
        <taxon>Neoptera</taxon>
        <taxon>Endopterygota</taxon>
        <taxon>Lepidoptera</taxon>
        <taxon>Glossata</taxon>
        <taxon>Ditrysia</taxon>
        <taxon>Tineoidea</taxon>
        <taxon>Psychidae</taxon>
        <taxon>Oiketicinae</taxon>
        <taxon>Eumeta</taxon>
    </lineage>
</organism>
<keyword evidence="2" id="KW-1185">Reference proteome</keyword>
<dbReference type="InterPro" id="IPR000043">
    <property type="entry name" value="Adenosylhomocysteinase-like"/>
</dbReference>
<dbReference type="PANTHER" id="PTHR23420">
    <property type="entry name" value="ADENOSYLHOMOCYSTEINASE"/>
    <property type="match status" value="1"/>
</dbReference>
<dbReference type="OrthoDB" id="10007170at2759"/>
<name>A0A4C1TW99_EUMVA</name>
<dbReference type="PANTHER" id="PTHR23420:SF0">
    <property type="entry name" value="ADENOSYLHOMOCYSTEINASE"/>
    <property type="match status" value="1"/>
</dbReference>
<sequence length="96" mass="10961">MILSTKGFAVFAWRGESEEAFWWCIDQCCVPSAAWQPNMILDDGGDATSLMLKKHRPSNRSKLILDPMRERLVYSRMEGGYDMSRDDICVSTNLLP</sequence>
<dbReference type="Proteomes" id="UP000299102">
    <property type="component" value="Unassembled WGS sequence"/>
</dbReference>
<dbReference type="EMBL" id="BGZK01000096">
    <property type="protein sequence ID" value="GBP18335.1"/>
    <property type="molecule type" value="Genomic_DNA"/>
</dbReference>
<reference evidence="1 2" key="1">
    <citation type="journal article" date="2019" name="Commun. Biol.">
        <title>The bagworm genome reveals a unique fibroin gene that provides high tensile strength.</title>
        <authorList>
            <person name="Kono N."/>
            <person name="Nakamura H."/>
            <person name="Ohtoshi R."/>
            <person name="Tomita M."/>
            <person name="Numata K."/>
            <person name="Arakawa K."/>
        </authorList>
    </citation>
    <scope>NUCLEOTIDE SEQUENCE [LARGE SCALE GENOMIC DNA]</scope>
</reference>
<dbReference type="GO" id="GO:0033353">
    <property type="term" value="P:S-adenosylmethionine cycle"/>
    <property type="evidence" value="ECO:0007669"/>
    <property type="project" value="TreeGrafter"/>
</dbReference>
<gene>
    <name evidence="1" type="primary">AHCYL2</name>
    <name evidence="1" type="ORF">EVAR_14727_1</name>
</gene>
<dbReference type="AlphaFoldDB" id="A0A4C1TW99"/>
<dbReference type="SUPFAM" id="SSF52283">
    <property type="entry name" value="Formate/glycerate dehydrogenase catalytic domain-like"/>
    <property type="match status" value="1"/>
</dbReference>
<protein>
    <submittedName>
        <fullName evidence="1">Adenosylhomocysteinase 3</fullName>
    </submittedName>
</protein>